<feature type="region of interest" description="Disordered" evidence="6">
    <location>
        <begin position="619"/>
        <end position="681"/>
    </location>
</feature>
<dbReference type="PANTHER" id="PTHR10736:SF11">
    <property type="entry name" value="BESTROPHIN 2"/>
    <property type="match status" value="1"/>
</dbReference>
<dbReference type="AlphaFoldDB" id="A0A833S9P1"/>
<dbReference type="Proteomes" id="UP000655588">
    <property type="component" value="Unassembled WGS sequence"/>
</dbReference>
<dbReference type="PANTHER" id="PTHR10736">
    <property type="entry name" value="BESTROPHIN"/>
    <property type="match status" value="1"/>
</dbReference>
<comment type="subcellular location">
    <subcellularLocation>
        <location evidence="1">Membrane</location>
    </subcellularLocation>
</comment>
<protein>
    <recommendedName>
        <fullName evidence="9">Bestrophin homolog</fullName>
    </recommendedName>
</protein>
<keyword evidence="4" id="KW-0472">Membrane</keyword>
<feature type="region of interest" description="Disordered" evidence="6">
    <location>
        <begin position="421"/>
        <end position="441"/>
    </location>
</feature>
<evidence type="ECO:0000256" key="3">
    <source>
        <dbReference type="ARBA" id="ARBA00022989"/>
    </source>
</evidence>
<dbReference type="GO" id="GO:0016020">
    <property type="term" value="C:membrane"/>
    <property type="evidence" value="ECO:0007669"/>
    <property type="project" value="UniProtKB-SubCell"/>
</dbReference>
<dbReference type="GO" id="GO:0005254">
    <property type="term" value="F:chloride channel activity"/>
    <property type="evidence" value="ECO:0007669"/>
    <property type="project" value="InterPro"/>
</dbReference>
<evidence type="ECO:0000256" key="1">
    <source>
        <dbReference type="ARBA" id="ARBA00004370"/>
    </source>
</evidence>
<evidence type="ECO:0000256" key="6">
    <source>
        <dbReference type="SAM" id="MobiDB-lite"/>
    </source>
</evidence>
<evidence type="ECO:0000256" key="4">
    <source>
        <dbReference type="ARBA" id="ARBA00023136"/>
    </source>
</evidence>
<reference evidence="7" key="1">
    <citation type="submission" date="2019-11" db="EMBL/GenBank/DDBJ databases">
        <title>The nuclear and mitochondrial genomes of Frieseomelitta varia - a highly eusocial stingless bee (Meliponini) with a permanently sterile worker caste.</title>
        <authorList>
            <person name="Freitas F.C.P."/>
            <person name="Lourenco A.P."/>
            <person name="Nunes F.M.F."/>
            <person name="Paschoal A.R."/>
            <person name="Abreu F.C.P."/>
            <person name="Barbin F.O."/>
            <person name="Bataglia L."/>
            <person name="Cardoso-Junior C.A.M."/>
            <person name="Cervoni M.S."/>
            <person name="Silva S.R."/>
            <person name="Dalarmi F."/>
            <person name="Del Lama M.A."/>
            <person name="Depintor T.S."/>
            <person name="Ferreira K.M."/>
            <person name="Goria P.S."/>
            <person name="Jaskot M.C."/>
            <person name="Lago D.C."/>
            <person name="Luna-Lucena D."/>
            <person name="Moda L.M."/>
            <person name="Nascimento L."/>
            <person name="Pedrino M."/>
            <person name="Rabico F.O."/>
            <person name="Sanches F.C."/>
            <person name="Santos D.E."/>
            <person name="Santos C.G."/>
            <person name="Vieira J."/>
            <person name="Lopes T.F."/>
            <person name="Barchuk A.R."/>
            <person name="Hartfelder K."/>
            <person name="Simoes Z.L.P."/>
            <person name="Bitondi M.M.G."/>
            <person name="Pinheiro D.G."/>
        </authorList>
    </citation>
    <scope>NUCLEOTIDE SEQUENCE</scope>
    <source>
        <strain evidence="7">USP_RPSP 00005682</strain>
        <tissue evidence="7">Whole individual</tissue>
    </source>
</reference>
<dbReference type="EMBL" id="WNWW01000165">
    <property type="protein sequence ID" value="KAF3429347.1"/>
    <property type="molecule type" value="Genomic_DNA"/>
</dbReference>
<keyword evidence="3" id="KW-1133">Transmembrane helix</keyword>
<evidence type="ECO:0000256" key="5">
    <source>
        <dbReference type="ARBA" id="ARBA00034769"/>
    </source>
</evidence>
<accession>A0A833S9P1</accession>
<sequence>MVPSHDLETGGSKLTWSAKEVIFKQLLTRKITQNSSDEISRRLSVLTSGLVIAEHSSQISRRQGTVKGFNEFHQSGLWSSVDSLMMESEKKIFEMMNKKAAMSKYWMPLVWATNIINRARREALITSDQVVQTLLVELSDIRKRLGALIGYDTVCVPLVYTQFCFYVGWLKVAEVLINPFGEDDDDIELNWLIDRHIKAGYMIVDEMHEEHPELLKDQYWDEVVPKDLPYTVASEQYRREEPKGSAEHYKVKDSDALYANVMLGTQIHNHVQHRKTHQDDMYADYVSARHQMNLKPATCNRRATCIWCHDPVARQTQTLKKHLPRADRGVVYSCSFPYCFQESVDTPLVERRKNWLQRQITRMGSVRSSSTTYSSGGGFFSRNRHNSVYSSPETGGMPQTNNPNLKMSLYDRLVGRKSIRSQRMGRQGKRKTDVSSHSTQWKQMETNENTRNFYANVDDNNNSQACRQDGTMTKLNSVPVSLKNRPRIPTPDVTKEVVDREQRLALSATNTANIGAGVVGVIPANGHYPTDLPVVQVVLSPIQETEGTPVSGKSGAAALAQAVLSPTLTSAGLVAPVTLTPVTMSQLSQLGLVTTTSASMIKPTLSQINNISNQVTLTEVNSAEEEGSSSRDSRSGSITGQEERSTPLISQGRSTPLIGETSSSMGSNGNSPTFDSYNDRSPILMKPEKLSYVITTVTTQDGRTAPRGRRSASLPGPPVVQCREDRSMSLPQSPGLQPRENRAASVSNGHEPPNIDRLIARDKEVARPRTNSIDHDLCRPSHRVQDTSRKMSSVSCTNASLSNSLGTTPTTATTIMPVTTPVAGSKRGECRGD</sequence>
<dbReference type="Pfam" id="PF01062">
    <property type="entry name" value="Bestrophin"/>
    <property type="match status" value="1"/>
</dbReference>
<organism evidence="7 8">
    <name type="scientific">Frieseomelitta varia</name>
    <dbReference type="NCBI Taxonomy" id="561572"/>
    <lineage>
        <taxon>Eukaryota</taxon>
        <taxon>Metazoa</taxon>
        <taxon>Ecdysozoa</taxon>
        <taxon>Arthropoda</taxon>
        <taxon>Hexapoda</taxon>
        <taxon>Insecta</taxon>
        <taxon>Pterygota</taxon>
        <taxon>Neoptera</taxon>
        <taxon>Endopterygota</taxon>
        <taxon>Hymenoptera</taxon>
        <taxon>Apocrita</taxon>
        <taxon>Aculeata</taxon>
        <taxon>Apoidea</taxon>
        <taxon>Anthophila</taxon>
        <taxon>Apidae</taxon>
        <taxon>Frieseomelitta</taxon>
    </lineage>
</organism>
<feature type="region of interest" description="Disordered" evidence="6">
    <location>
        <begin position="697"/>
        <end position="754"/>
    </location>
</feature>
<gene>
    <name evidence="7" type="ORF">E2986_12544</name>
</gene>
<evidence type="ECO:0000313" key="8">
    <source>
        <dbReference type="Proteomes" id="UP000655588"/>
    </source>
</evidence>
<keyword evidence="8" id="KW-1185">Reference proteome</keyword>
<evidence type="ECO:0000256" key="2">
    <source>
        <dbReference type="ARBA" id="ARBA00022692"/>
    </source>
</evidence>
<comment type="caution">
    <text evidence="7">The sequence shown here is derived from an EMBL/GenBank/DDBJ whole genome shotgun (WGS) entry which is preliminary data.</text>
</comment>
<dbReference type="InterPro" id="IPR021134">
    <property type="entry name" value="Bestrophin-like"/>
</dbReference>
<name>A0A833S9P1_9HYME</name>
<proteinExistence type="inferred from homology"/>
<dbReference type="InterPro" id="IPR000615">
    <property type="entry name" value="Bestrophin"/>
</dbReference>
<evidence type="ECO:0008006" key="9">
    <source>
        <dbReference type="Google" id="ProtNLM"/>
    </source>
</evidence>
<comment type="similarity">
    <text evidence="5">Belongs to the anion channel-forming bestrophin (TC 1.A.46) family. Calcium-sensitive chloride channel subfamily.</text>
</comment>
<keyword evidence="2" id="KW-0812">Transmembrane</keyword>
<feature type="compositionally biased region" description="Polar residues" evidence="6">
    <location>
        <begin position="647"/>
        <end position="676"/>
    </location>
</feature>
<evidence type="ECO:0000313" key="7">
    <source>
        <dbReference type="EMBL" id="KAF3429347.1"/>
    </source>
</evidence>